<feature type="signal peptide" evidence="20">
    <location>
        <begin position="1"/>
        <end position="19"/>
    </location>
</feature>
<evidence type="ECO:0000256" key="18">
    <source>
        <dbReference type="PIRSR" id="PIRSR000894-1"/>
    </source>
</evidence>
<evidence type="ECO:0000256" key="13">
    <source>
        <dbReference type="ARBA" id="ARBA00043721"/>
    </source>
</evidence>
<evidence type="ECO:0000256" key="15">
    <source>
        <dbReference type="ARBA" id="ARBA00043788"/>
    </source>
</evidence>
<dbReference type="InterPro" id="IPR016274">
    <property type="entry name" value="Histidine_acid_Pase_euk"/>
</dbReference>
<dbReference type="GO" id="GO:0005576">
    <property type="term" value="C:extracellular region"/>
    <property type="evidence" value="ECO:0007669"/>
    <property type="project" value="UniProtKB-SubCell"/>
</dbReference>
<evidence type="ECO:0000256" key="7">
    <source>
        <dbReference type="ARBA" id="ARBA00023157"/>
    </source>
</evidence>
<dbReference type="EMBL" id="JAVHNQ010000003">
    <property type="protein sequence ID" value="KAK6353497.1"/>
    <property type="molecule type" value="Genomic_DNA"/>
</dbReference>
<feature type="active site" description="Proton donor" evidence="18">
    <location>
        <position position="356"/>
    </location>
</feature>
<dbReference type="InterPro" id="IPR033379">
    <property type="entry name" value="Acid_Pase_AS"/>
</dbReference>
<feature type="disulfide bond" evidence="19">
    <location>
        <begin position="214"/>
        <end position="455"/>
    </location>
</feature>
<feature type="active site" description="Nucleophile" evidence="18">
    <location>
        <position position="81"/>
    </location>
</feature>
<keyword evidence="5" id="KW-0964">Secreted</keyword>
<dbReference type="EC" id="3.1.3.8" evidence="4"/>
<evidence type="ECO:0000256" key="10">
    <source>
        <dbReference type="ARBA" id="ARBA00042300"/>
    </source>
</evidence>
<evidence type="ECO:0000256" key="6">
    <source>
        <dbReference type="ARBA" id="ARBA00022801"/>
    </source>
</evidence>
<dbReference type="CDD" id="cd07061">
    <property type="entry name" value="HP_HAP_like"/>
    <property type="match status" value="1"/>
</dbReference>
<evidence type="ECO:0000256" key="12">
    <source>
        <dbReference type="ARBA" id="ARBA00043675"/>
    </source>
</evidence>
<dbReference type="GO" id="GO:0003993">
    <property type="term" value="F:acid phosphatase activity"/>
    <property type="evidence" value="ECO:0007669"/>
    <property type="project" value="TreeGrafter"/>
</dbReference>
<comment type="catalytic activity">
    <reaction evidence="15">
        <text>1D-myo-inositol hexakisphosphate + H2O = 1D-myo-inositol 1,2,4,5,6-pentakisphosphate + phosphate</text>
        <dbReference type="Rhea" id="RHEA:16989"/>
        <dbReference type="ChEBI" id="CHEBI:15377"/>
        <dbReference type="ChEBI" id="CHEBI:43474"/>
        <dbReference type="ChEBI" id="CHEBI:57798"/>
        <dbReference type="ChEBI" id="CHEBI:58130"/>
        <dbReference type="EC" id="3.1.3.8"/>
    </reaction>
    <physiologicalReaction direction="left-to-right" evidence="15">
        <dbReference type="Rhea" id="RHEA:16990"/>
    </physiologicalReaction>
</comment>
<gene>
    <name evidence="21" type="ORF">TWF696_005460</name>
</gene>
<feature type="disulfide bond" evidence="19">
    <location>
        <begin position="70"/>
        <end position="405"/>
    </location>
</feature>
<keyword evidence="22" id="KW-1185">Reference proteome</keyword>
<comment type="caution">
    <text evidence="21">The sequence shown here is derived from an EMBL/GenBank/DDBJ whole genome shotgun (WGS) entry which is preliminary data.</text>
</comment>
<dbReference type="Pfam" id="PF00328">
    <property type="entry name" value="His_Phos_2"/>
    <property type="match status" value="1"/>
</dbReference>
<evidence type="ECO:0000256" key="20">
    <source>
        <dbReference type="SAM" id="SignalP"/>
    </source>
</evidence>
<keyword evidence="8" id="KW-0325">Glycoprotein</keyword>
<dbReference type="InterPro" id="IPR029033">
    <property type="entry name" value="His_PPase_superfam"/>
</dbReference>
<keyword evidence="7 19" id="KW-1015">Disulfide bond</keyword>
<evidence type="ECO:0000256" key="17">
    <source>
        <dbReference type="ARBA" id="ARBA00044262"/>
    </source>
</evidence>
<sequence length="457" mass="51075">MHITVSIIPAALLAQIAHGLFLPLANSTKSCESSKEGFHCHREISRTWGAYTPYYSVAPDYKDPKIDGECTVTFASVLSRHAARYPTKSIGDKMKATIDKIKASAKSYSAKTTFIKNFNYDLAPNYEQLTEFGKQEMHNSGIKFFHRYSHLTKTDDPFIRVSGQQRVIDSGAFFTAGYLEEKTKANKSPAKPLPPPVVVTEGKTFNNTLDHGTCREFESGRFSKTNKDPLVQYKAIFTPPIVKRLNADLPGASLTSDDAINLMTLCPFYTVINGFTLSEFCTLFAADEFKQFNYYQTLSKYYRYADGNPLGPTQGVGYVNELIGRLTKSEVKDATSTNKTVIGPVDRKLYADFSHDNTMVSVFAALQLFKGVPTLSTQRIEATDKFNLADLVPFASRMYVEKLQCKGQKDELVRVLINDRVMKLQCPEKKYGGCSVTDFVNGLEFARKGGNWDQCGK</sequence>
<dbReference type="Gene3D" id="3.40.50.1240">
    <property type="entry name" value="Phosphoglycerate mutase-like"/>
    <property type="match status" value="1"/>
</dbReference>
<comment type="similarity">
    <text evidence="2">Belongs to the histidine acid phosphatase family.</text>
</comment>
<dbReference type="PANTHER" id="PTHR20963:SF24">
    <property type="entry name" value="3-PHYTASE B"/>
    <property type="match status" value="1"/>
</dbReference>
<comment type="catalytic activity">
    <reaction evidence="11">
        <text>1D-myo-inositol 1,2,5,6-tetrakisphosphate + H2O = 1D-myo-inositol 1,2,6-trisphosphate + phosphate</text>
        <dbReference type="Rhea" id="RHEA:77119"/>
        <dbReference type="ChEBI" id="CHEBI:15377"/>
        <dbReference type="ChEBI" id="CHEBI:43474"/>
        <dbReference type="ChEBI" id="CHEBI:195535"/>
        <dbReference type="ChEBI" id="CHEBI:195537"/>
    </reaction>
    <physiologicalReaction direction="left-to-right" evidence="11">
        <dbReference type="Rhea" id="RHEA:77120"/>
    </physiologicalReaction>
</comment>
<feature type="chain" id="PRO_5043407151" description="Phytase A" evidence="20">
    <location>
        <begin position="20"/>
        <end position="457"/>
    </location>
</feature>
<feature type="disulfide bond" evidence="19">
    <location>
        <begin position="426"/>
        <end position="434"/>
    </location>
</feature>
<dbReference type="PANTHER" id="PTHR20963">
    <property type="entry name" value="MULTIPLE INOSITOL POLYPHOSPHATE PHOSPHATASE-RELATED"/>
    <property type="match status" value="1"/>
</dbReference>
<comment type="catalytic activity">
    <reaction evidence="14">
        <text>1D-myo-inositol 1,2,4,5,6-pentakisphosphate + H2O = 1D-myo-inositol 1,2,5,6-tetrakisphosphate + phosphate</text>
        <dbReference type="Rhea" id="RHEA:77115"/>
        <dbReference type="ChEBI" id="CHEBI:15377"/>
        <dbReference type="ChEBI" id="CHEBI:43474"/>
        <dbReference type="ChEBI" id="CHEBI:57798"/>
        <dbReference type="ChEBI" id="CHEBI:195535"/>
    </reaction>
    <physiologicalReaction direction="left-to-right" evidence="14">
        <dbReference type="Rhea" id="RHEA:77116"/>
    </physiologicalReaction>
</comment>
<evidence type="ECO:0000313" key="21">
    <source>
        <dbReference type="EMBL" id="KAK6353497.1"/>
    </source>
</evidence>
<dbReference type="PROSITE" id="PS00778">
    <property type="entry name" value="HIS_ACID_PHOSPHAT_2"/>
    <property type="match status" value="1"/>
</dbReference>
<comment type="subunit">
    <text evidence="3">Monomer.</text>
</comment>
<comment type="catalytic activity">
    <reaction evidence="13">
        <text>1D-myo-inositol 1,2,6-trisphosphate + H2O = 1D-myo-inositol 1,2-bisphosphate + phosphate</text>
        <dbReference type="Rhea" id="RHEA:77131"/>
        <dbReference type="ChEBI" id="CHEBI:15377"/>
        <dbReference type="ChEBI" id="CHEBI:43474"/>
        <dbReference type="ChEBI" id="CHEBI:195537"/>
        <dbReference type="ChEBI" id="CHEBI:195539"/>
    </reaction>
    <physiologicalReaction direction="left-to-right" evidence="13">
        <dbReference type="Rhea" id="RHEA:77132"/>
    </physiologicalReaction>
</comment>
<evidence type="ECO:0000256" key="11">
    <source>
        <dbReference type="ARBA" id="ARBA00043670"/>
    </source>
</evidence>
<accession>A0AAV9V0U8</accession>
<comment type="subcellular location">
    <subcellularLocation>
        <location evidence="1">Secreted</location>
    </subcellularLocation>
</comment>
<evidence type="ECO:0000256" key="1">
    <source>
        <dbReference type="ARBA" id="ARBA00004613"/>
    </source>
</evidence>
<dbReference type="Proteomes" id="UP001375240">
    <property type="component" value="Unassembled WGS sequence"/>
</dbReference>
<keyword evidence="20" id="KW-0732">Signal</keyword>
<feature type="disulfide bond" evidence="19">
    <location>
        <begin position="266"/>
        <end position="281"/>
    </location>
</feature>
<organism evidence="21 22">
    <name type="scientific">Orbilia brochopaga</name>
    <dbReference type="NCBI Taxonomy" id="3140254"/>
    <lineage>
        <taxon>Eukaryota</taxon>
        <taxon>Fungi</taxon>
        <taxon>Dikarya</taxon>
        <taxon>Ascomycota</taxon>
        <taxon>Pezizomycotina</taxon>
        <taxon>Orbiliomycetes</taxon>
        <taxon>Orbiliales</taxon>
        <taxon>Orbiliaceae</taxon>
        <taxon>Orbilia</taxon>
    </lineage>
</organism>
<evidence type="ECO:0000256" key="2">
    <source>
        <dbReference type="ARBA" id="ARBA00005375"/>
    </source>
</evidence>
<evidence type="ECO:0000313" key="22">
    <source>
        <dbReference type="Proteomes" id="UP001375240"/>
    </source>
</evidence>
<evidence type="ECO:0000256" key="5">
    <source>
        <dbReference type="ARBA" id="ARBA00022525"/>
    </source>
</evidence>
<dbReference type="AlphaFoldDB" id="A0AAV9V0U8"/>
<comment type="catalytic activity">
    <reaction evidence="12">
        <text>1D-myo-inositol 1,2-bisphosphate + H2O = 1D-myo-inositol 2-phosphate + phosphate</text>
        <dbReference type="Rhea" id="RHEA:77135"/>
        <dbReference type="ChEBI" id="CHEBI:15377"/>
        <dbReference type="ChEBI" id="CHEBI:43474"/>
        <dbReference type="ChEBI" id="CHEBI:84142"/>
        <dbReference type="ChEBI" id="CHEBI:195539"/>
    </reaction>
    <physiologicalReaction direction="left-to-right" evidence="12">
        <dbReference type="Rhea" id="RHEA:77136"/>
    </physiologicalReaction>
</comment>
<dbReference type="PIRSF" id="PIRSF000894">
    <property type="entry name" value="Acid_phosphatase"/>
    <property type="match status" value="1"/>
</dbReference>
<dbReference type="SUPFAM" id="SSF53254">
    <property type="entry name" value="Phosphoglycerate mutase-like"/>
    <property type="match status" value="1"/>
</dbReference>
<evidence type="ECO:0000256" key="14">
    <source>
        <dbReference type="ARBA" id="ARBA00043748"/>
    </source>
</evidence>
<protein>
    <recommendedName>
        <fullName evidence="16">Phytase A</fullName>
        <ecNumber evidence="4">3.1.3.8</ecNumber>
    </recommendedName>
    <alternativeName>
        <fullName evidence="17">Histidine acid phosphatase phyA</fullName>
    </alternativeName>
    <alternativeName>
        <fullName evidence="10">Myo-inositol hexakisphosphate phosphohydrolase A</fullName>
    </alternativeName>
    <alternativeName>
        <fullName evidence="9">Myo-inositol-hexaphosphate 3-phosphohydrolase A</fullName>
    </alternativeName>
</protein>
<dbReference type="GO" id="GO:0016158">
    <property type="term" value="F:inositol hexakisphosphate 3-phosphatase activity"/>
    <property type="evidence" value="ECO:0007669"/>
    <property type="project" value="UniProtKB-EC"/>
</dbReference>
<name>A0AAV9V0U8_9PEZI</name>
<keyword evidence="6" id="KW-0378">Hydrolase</keyword>
<evidence type="ECO:0000256" key="16">
    <source>
        <dbReference type="ARBA" id="ARBA00044106"/>
    </source>
</evidence>
<evidence type="ECO:0000256" key="19">
    <source>
        <dbReference type="PIRSR" id="PIRSR000894-2"/>
    </source>
</evidence>
<evidence type="ECO:0000256" key="9">
    <source>
        <dbReference type="ARBA" id="ARBA00041857"/>
    </source>
</evidence>
<evidence type="ECO:0000256" key="8">
    <source>
        <dbReference type="ARBA" id="ARBA00023180"/>
    </source>
</evidence>
<evidence type="ECO:0000256" key="4">
    <source>
        <dbReference type="ARBA" id="ARBA00012632"/>
    </source>
</evidence>
<proteinExistence type="inferred from homology"/>
<dbReference type="InterPro" id="IPR000560">
    <property type="entry name" value="His_Pase_clade-2"/>
</dbReference>
<reference evidence="21 22" key="1">
    <citation type="submission" date="2019-10" db="EMBL/GenBank/DDBJ databases">
        <authorList>
            <person name="Palmer J.M."/>
        </authorList>
    </citation>
    <scope>NUCLEOTIDE SEQUENCE [LARGE SCALE GENOMIC DNA]</scope>
    <source>
        <strain evidence="21 22">TWF696</strain>
    </source>
</reference>
<evidence type="ECO:0000256" key="3">
    <source>
        <dbReference type="ARBA" id="ARBA00011245"/>
    </source>
</evidence>